<organism evidence="3 4">
    <name type="scientific">Pseudoalteromonas arctica A 37-1-2</name>
    <dbReference type="NCBI Taxonomy" id="1117313"/>
    <lineage>
        <taxon>Bacteria</taxon>
        <taxon>Pseudomonadati</taxon>
        <taxon>Pseudomonadota</taxon>
        <taxon>Gammaproteobacteria</taxon>
        <taxon>Alteromonadales</taxon>
        <taxon>Pseudoalteromonadaceae</taxon>
        <taxon>Pseudoalteromonas</taxon>
    </lineage>
</organism>
<feature type="domain" description="Amidase" evidence="2">
    <location>
        <begin position="43"/>
        <end position="478"/>
    </location>
</feature>
<sequence>MIKTFTFSLLSVLAIFNAKAQELKTIDEIHSAYKNNSINAQQLTQNYIDRINKLNPHYNAVISLEPTAIAQAKTLDELAVKGTWAGPLHGIPVLLKDNIETKGTLPTTAGSLALKNNVTDNDAFVVKQLRNAGAIILGKANLSEWANFRSSYSSSGWSAVGGQTHNAHDVTRNPCGSSAGSAVAVALNFAPIALGTETDGSITCPASVNGVYAIKPSMGQVSRSGVVPLSSSQDSVGPMAHSLKDALLVLSVLQGEDSLDATTTGFELKTGNIKSKSSLIIGALPSDKFTVETQRLYAKQLQALQQAGHTVINVDITDNLDTLFADEYYILLYDFKAEINHYLANTPTQVAVKSLKALINFNIKNKKTEMPHFEQDILVQSQAIDLTNKQKYQETKERYRTLATTAIVNVYKNNKLDIVIAPTVSPAWKTDLVNGDNFNGSSSSLSAIAGTTHITLPVGKVSGLPVGLSIIANKEDEQAAYLYANIIDEVLSPGTKKPE</sequence>
<evidence type="ECO:0000313" key="4">
    <source>
        <dbReference type="Proteomes" id="UP000016505"/>
    </source>
</evidence>
<evidence type="ECO:0000256" key="1">
    <source>
        <dbReference type="SAM" id="SignalP"/>
    </source>
</evidence>
<dbReference type="InterPro" id="IPR036928">
    <property type="entry name" value="AS_sf"/>
</dbReference>
<name>A0A290SA95_9GAMM</name>
<dbReference type="InterPro" id="IPR023631">
    <property type="entry name" value="Amidase_dom"/>
</dbReference>
<keyword evidence="1" id="KW-0732">Signal</keyword>
<protein>
    <submittedName>
        <fullName evidence="3">Aspartyl-tRNA(Asn)/glutamyl-tRNA(Gln) amidotransferase subunit A</fullName>
    </submittedName>
</protein>
<feature type="chain" id="PRO_5012018878" evidence="1">
    <location>
        <begin position="21"/>
        <end position="499"/>
    </location>
</feature>
<feature type="signal peptide" evidence="1">
    <location>
        <begin position="1"/>
        <end position="20"/>
    </location>
</feature>
<dbReference type="EMBL" id="CP011026">
    <property type="protein sequence ID" value="ATC88819.1"/>
    <property type="molecule type" value="Genomic_DNA"/>
</dbReference>
<dbReference type="OrthoDB" id="9811471at2"/>
<reference evidence="3 4" key="1">
    <citation type="journal article" date="2012" name="J. Bacteriol.">
        <title>Genome sequences of type strains of seven species of the marine bacterium Pseudoalteromonas.</title>
        <authorList>
            <person name="Xie B.B."/>
            <person name="Shu Y.L."/>
            <person name="Qin Q.L."/>
            <person name="Rong J.C."/>
            <person name="Zhang X.Y."/>
            <person name="Chen X.L."/>
            <person name="Shi M."/>
            <person name="He H.L."/>
            <person name="Zhou B.C."/>
            <person name="Zhang Y.Z."/>
        </authorList>
    </citation>
    <scope>NUCLEOTIDE SEQUENCE [LARGE SCALE GENOMIC DNA]</scope>
    <source>
        <strain evidence="3 4">A 37-1-2</strain>
    </source>
</reference>
<dbReference type="PANTHER" id="PTHR42678:SF34">
    <property type="entry name" value="OS04G0183300 PROTEIN"/>
    <property type="match status" value="1"/>
</dbReference>
<dbReference type="Pfam" id="PF01425">
    <property type="entry name" value="Amidase"/>
    <property type="match status" value="1"/>
</dbReference>
<dbReference type="KEGG" id="part:PARC_b0642"/>
<dbReference type="SUPFAM" id="SSF75304">
    <property type="entry name" value="Amidase signature (AS) enzymes"/>
    <property type="match status" value="1"/>
</dbReference>
<evidence type="ECO:0000313" key="3">
    <source>
        <dbReference type="EMBL" id="ATC88819.1"/>
    </source>
</evidence>
<proteinExistence type="predicted"/>
<dbReference type="PANTHER" id="PTHR42678">
    <property type="entry name" value="AMIDASE"/>
    <property type="match status" value="1"/>
</dbReference>
<dbReference type="AlphaFoldDB" id="A0A290SA95"/>
<dbReference type="GO" id="GO:0016740">
    <property type="term" value="F:transferase activity"/>
    <property type="evidence" value="ECO:0007669"/>
    <property type="project" value="UniProtKB-KW"/>
</dbReference>
<dbReference type="RefSeq" id="WP_010553020.1">
    <property type="nucleotide sequence ID" value="NZ_CP011026.1"/>
</dbReference>
<keyword evidence="3" id="KW-0808">Transferase</keyword>
<evidence type="ECO:0000259" key="2">
    <source>
        <dbReference type="Pfam" id="PF01425"/>
    </source>
</evidence>
<dbReference type="Gene3D" id="3.90.1300.10">
    <property type="entry name" value="Amidase signature (AS) domain"/>
    <property type="match status" value="1"/>
</dbReference>
<gene>
    <name evidence="3" type="primary">gatA</name>
    <name evidence="3" type="ORF">PARC_b0642</name>
</gene>
<dbReference type="Proteomes" id="UP000016505">
    <property type="component" value="Chromosome II"/>
</dbReference>
<accession>A0A290SA95</accession>